<dbReference type="EMBL" id="AXCM01017654">
    <property type="status" value="NOT_ANNOTATED_CDS"/>
    <property type="molecule type" value="Genomic_DNA"/>
</dbReference>
<feature type="compositionally biased region" description="Polar residues" evidence="1">
    <location>
        <begin position="47"/>
        <end position="57"/>
    </location>
</feature>
<dbReference type="GO" id="GO:0008023">
    <property type="term" value="C:transcription elongation factor complex"/>
    <property type="evidence" value="ECO:0007669"/>
    <property type="project" value="InterPro"/>
</dbReference>
<protein>
    <recommendedName>
        <fullName evidence="2">RNA polymerase II elongation factor ELL N-terminal domain-containing protein</fullName>
    </recommendedName>
</protein>
<reference evidence="4" key="1">
    <citation type="submission" date="2013-09" db="EMBL/GenBank/DDBJ databases">
        <title>The Genome Sequence of Anopheles culicifacies species A.</title>
        <authorList>
            <consortium name="The Broad Institute Genomics Platform"/>
            <person name="Neafsey D.E."/>
            <person name="Besansky N."/>
            <person name="Howell P."/>
            <person name="Walton C."/>
            <person name="Young S.K."/>
            <person name="Zeng Q."/>
            <person name="Gargeya S."/>
            <person name="Fitzgerald M."/>
            <person name="Haas B."/>
            <person name="Abouelleil A."/>
            <person name="Allen A.W."/>
            <person name="Alvarado L."/>
            <person name="Arachchi H.M."/>
            <person name="Berlin A.M."/>
            <person name="Chapman S.B."/>
            <person name="Gainer-Dewar J."/>
            <person name="Goldberg J."/>
            <person name="Griggs A."/>
            <person name="Gujja S."/>
            <person name="Hansen M."/>
            <person name="Howarth C."/>
            <person name="Imamovic A."/>
            <person name="Ireland A."/>
            <person name="Larimer J."/>
            <person name="McCowan C."/>
            <person name="Murphy C."/>
            <person name="Pearson M."/>
            <person name="Poon T.W."/>
            <person name="Priest M."/>
            <person name="Roberts A."/>
            <person name="Saif S."/>
            <person name="Shea T."/>
            <person name="Sisk P."/>
            <person name="Sykes S."/>
            <person name="Wortman J."/>
            <person name="Nusbaum C."/>
            <person name="Birren B."/>
        </authorList>
    </citation>
    <scope>NUCLEOTIDE SEQUENCE [LARGE SCALE GENOMIC DNA]</scope>
    <source>
        <strain evidence="4">A-37</strain>
    </source>
</reference>
<feature type="region of interest" description="Disordered" evidence="1">
    <location>
        <begin position="47"/>
        <end position="67"/>
    </location>
</feature>
<keyword evidence="4" id="KW-1185">Reference proteome</keyword>
<proteinExistence type="predicted"/>
<dbReference type="STRING" id="139723.A0A182MT73"/>
<dbReference type="Proteomes" id="UP000075883">
    <property type="component" value="Unassembled WGS sequence"/>
</dbReference>
<organism evidence="3 4">
    <name type="scientific">Anopheles culicifacies</name>
    <dbReference type="NCBI Taxonomy" id="139723"/>
    <lineage>
        <taxon>Eukaryota</taxon>
        <taxon>Metazoa</taxon>
        <taxon>Ecdysozoa</taxon>
        <taxon>Arthropoda</taxon>
        <taxon>Hexapoda</taxon>
        <taxon>Insecta</taxon>
        <taxon>Pterygota</taxon>
        <taxon>Neoptera</taxon>
        <taxon>Endopterygota</taxon>
        <taxon>Diptera</taxon>
        <taxon>Nematocera</taxon>
        <taxon>Culicoidea</taxon>
        <taxon>Culicidae</taxon>
        <taxon>Anophelinae</taxon>
        <taxon>Anopheles</taxon>
        <taxon>culicifacies species complex</taxon>
    </lineage>
</organism>
<evidence type="ECO:0000256" key="1">
    <source>
        <dbReference type="SAM" id="MobiDB-lite"/>
    </source>
</evidence>
<evidence type="ECO:0000313" key="3">
    <source>
        <dbReference type="EnsemblMetazoa" id="ACUA025708-PA"/>
    </source>
</evidence>
<dbReference type="Pfam" id="PF10390">
    <property type="entry name" value="ELL"/>
    <property type="match status" value="1"/>
</dbReference>
<dbReference type="GO" id="GO:0006368">
    <property type="term" value="P:transcription elongation by RNA polymerase II"/>
    <property type="evidence" value="ECO:0007669"/>
    <property type="project" value="InterPro"/>
</dbReference>
<evidence type="ECO:0000259" key="2">
    <source>
        <dbReference type="Pfam" id="PF10390"/>
    </source>
</evidence>
<dbReference type="EnsemblMetazoa" id="ACUA025708-RA">
    <property type="protein sequence ID" value="ACUA025708-PA"/>
    <property type="gene ID" value="ACUA025708"/>
</dbReference>
<dbReference type="InterPro" id="IPR019464">
    <property type="entry name" value="ELL_N"/>
</dbReference>
<accession>A0A182MT73</accession>
<name>A0A182MT73_9DIPT</name>
<dbReference type="AlphaFoldDB" id="A0A182MT73"/>
<reference evidence="3" key="2">
    <citation type="submission" date="2020-05" db="UniProtKB">
        <authorList>
            <consortium name="EnsemblMetazoa"/>
        </authorList>
    </citation>
    <scope>IDENTIFICATION</scope>
    <source>
        <strain evidence="3">A-37</strain>
    </source>
</reference>
<evidence type="ECO:0000313" key="4">
    <source>
        <dbReference type="Proteomes" id="UP000075883"/>
    </source>
</evidence>
<dbReference type="VEuPathDB" id="VectorBase:ACUA025708"/>
<sequence length="103" mass="11177">MAALCAGSYGLSQQGSLNDENKELIFVKLTDSALRAIEEFQRTQVSHGSHCRSNPYPTSLRHGSHRKGPSICCTVCVRVCDASSPMSQQRSHVVASEPFVIAV</sequence>
<feature type="domain" description="RNA polymerase II elongation factor ELL N-terminal" evidence="2">
    <location>
        <begin position="6"/>
        <end position="50"/>
    </location>
</feature>